<keyword evidence="2" id="KW-1185">Reference proteome</keyword>
<gene>
    <name evidence="1" type="ORF">P280DRAFT_320733</name>
</gene>
<dbReference type="AlphaFoldDB" id="A0A6A6RZ72"/>
<sequence length="55" mass="6268">MSWLRWTGLGTWVCGVFFSCDRFVPNHFFLAGFLCVEVIIDIVDTVGWLVDVAND</sequence>
<protein>
    <submittedName>
        <fullName evidence="1">Uncharacterized protein</fullName>
    </submittedName>
</protein>
<proteinExistence type="predicted"/>
<reference evidence="1" key="1">
    <citation type="journal article" date="2020" name="Stud. Mycol.">
        <title>101 Dothideomycetes genomes: a test case for predicting lifestyles and emergence of pathogens.</title>
        <authorList>
            <person name="Haridas S."/>
            <person name="Albert R."/>
            <person name="Binder M."/>
            <person name="Bloem J."/>
            <person name="Labutti K."/>
            <person name="Salamov A."/>
            <person name="Andreopoulos B."/>
            <person name="Baker S."/>
            <person name="Barry K."/>
            <person name="Bills G."/>
            <person name="Bluhm B."/>
            <person name="Cannon C."/>
            <person name="Castanera R."/>
            <person name="Culley D."/>
            <person name="Daum C."/>
            <person name="Ezra D."/>
            <person name="Gonzalez J."/>
            <person name="Henrissat B."/>
            <person name="Kuo A."/>
            <person name="Liang C."/>
            <person name="Lipzen A."/>
            <person name="Lutzoni F."/>
            <person name="Magnuson J."/>
            <person name="Mondo S."/>
            <person name="Nolan M."/>
            <person name="Ohm R."/>
            <person name="Pangilinan J."/>
            <person name="Park H.-J."/>
            <person name="Ramirez L."/>
            <person name="Alfaro M."/>
            <person name="Sun H."/>
            <person name="Tritt A."/>
            <person name="Yoshinaga Y."/>
            <person name="Zwiers L.-H."/>
            <person name="Turgeon B."/>
            <person name="Goodwin S."/>
            <person name="Spatafora J."/>
            <person name="Crous P."/>
            <person name="Grigoriev I."/>
        </authorList>
    </citation>
    <scope>NUCLEOTIDE SEQUENCE</scope>
    <source>
        <strain evidence="1">CBS 473.64</strain>
    </source>
</reference>
<evidence type="ECO:0000313" key="2">
    <source>
        <dbReference type="Proteomes" id="UP000799753"/>
    </source>
</evidence>
<evidence type="ECO:0000313" key="1">
    <source>
        <dbReference type="EMBL" id="KAF2640515.1"/>
    </source>
</evidence>
<organism evidence="1 2">
    <name type="scientific">Massarina eburnea CBS 473.64</name>
    <dbReference type="NCBI Taxonomy" id="1395130"/>
    <lineage>
        <taxon>Eukaryota</taxon>
        <taxon>Fungi</taxon>
        <taxon>Dikarya</taxon>
        <taxon>Ascomycota</taxon>
        <taxon>Pezizomycotina</taxon>
        <taxon>Dothideomycetes</taxon>
        <taxon>Pleosporomycetidae</taxon>
        <taxon>Pleosporales</taxon>
        <taxon>Massarineae</taxon>
        <taxon>Massarinaceae</taxon>
        <taxon>Massarina</taxon>
    </lineage>
</organism>
<accession>A0A6A6RZ72</accession>
<dbReference type="PROSITE" id="PS51257">
    <property type="entry name" value="PROKAR_LIPOPROTEIN"/>
    <property type="match status" value="1"/>
</dbReference>
<dbReference type="EMBL" id="MU006784">
    <property type="protein sequence ID" value="KAF2640515.1"/>
    <property type="molecule type" value="Genomic_DNA"/>
</dbReference>
<dbReference type="Proteomes" id="UP000799753">
    <property type="component" value="Unassembled WGS sequence"/>
</dbReference>
<name>A0A6A6RZ72_9PLEO</name>